<dbReference type="NCBIfam" id="TIGR02820">
    <property type="entry name" value="formald_GSH"/>
    <property type="match status" value="1"/>
</dbReference>
<dbReference type="EMBL" id="OAOQ01000001">
    <property type="protein sequence ID" value="SNX67543.1"/>
    <property type="molecule type" value="Genomic_DNA"/>
</dbReference>
<evidence type="ECO:0000313" key="8">
    <source>
        <dbReference type="EMBL" id="SNX67543.1"/>
    </source>
</evidence>
<dbReference type="GO" id="GO:0051907">
    <property type="term" value="F:S-(hydroxymethyl)glutathione synthase activity"/>
    <property type="evidence" value="ECO:0007669"/>
    <property type="project" value="UniProtKB-UniRule"/>
</dbReference>
<accession>A0A285CKJ6</accession>
<dbReference type="GO" id="GO:0046294">
    <property type="term" value="P:formaldehyde catabolic process"/>
    <property type="evidence" value="ECO:0007669"/>
    <property type="project" value="UniProtKB-UniRule"/>
</dbReference>
<dbReference type="PROSITE" id="PS51891">
    <property type="entry name" value="CENP_V_GFA"/>
    <property type="match status" value="1"/>
</dbReference>
<evidence type="ECO:0000259" key="7">
    <source>
        <dbReference type="PROSITE" id="PS51891"/>
    </source>
</evidence>
<dbReference type="Proteomes" id="UP000219467">
    <property type="component" value="Unassembled WGS sequence"/>
</dbReference>
<dbReference type="InterPro" id="IPR011057">
    <property type="entry name" value="Mss4-like_sf"/>
</dbReference>
<dbReference type="GO" id="GO:0008270">
    <property type="term" value="F:zinc ion binding"/>
    <property type="evidence" value="ECO:0007669"/>
    <property type="project" value="UniProtKB-UniRule"/>
</dbReference>
<dbReference type="AlphaFoldDB" id="A0A285CKJ6"/>
<organism evidence="8 9">
    <name type="scientific">Cereibacter ovatus</name>
    <dbReference type="NCBI Taxonomy" id="439529"/>
    <lineage>
        <taxon>Bacteria</taxon>
        <taxon>Pseudomonadati</taxon>
        <taxon>Pseudomonadota</taxon>
        <taxon>Alphaproteobacteria</taxon>
        <taxon>Rhodobacterales</taxon>
        <taxon>Paracoccaceae</taxon>
        <taxon>Cereibacter</taxon>
    </lineage>
</organism>
<name>A0A285CKJ6_9RHOB</name>
<proteinExistence type="inferred from homology"/>
<protein>
    <recommendedName>
        <fullName evidence="5">Glutathione-dependent formaldehyde-activating enzyme</fullName>
        <ecNumber evidence="5">4.4.1.22</ecNumber>
    </recommendedName>
    <alternativeName>
        <fullName evidence="5">S-(hydroxymethyl)glutathione synthase</fullName>
    </alternativeName>
</protein>
<dbReference type="RefSeq" id="WP_097028795.1">
    <property type="nucleotide sequence ID" value="NZ_OAOQ01000001.1"/>
</dbReference>
<evidence type="ECO:0000256" key="5">
    <source>
        <dbReference type="HAMAP-Rule" id="MF_00723"/>
    </source>
</evidence>
<dbReference type="NCBIfam" id="NF003829">
    <property type="entry name" value="PRK05417.1"/>
    <property type="match status" value="1"/>
</dbReference>
<reference evidence="9" key="1">
    <citation type="submission" date="2017-08" db="EMBL/GenBank/DDBJ databases">
        <authorList>
            <person name="Varghese N."/>
            <person name="Submissions S."/>
        </authorList>
    </citation>
    <scope>NUCLEOTIDE SEQUENCE [LARGE SCALE GENOMIC DNA]</scope>
    <source>
        <strain evidence="9">JA234</strain>
    </source>
</reference>
<evidence type="ECO:0000256" key="1">
    <source>
        <dbReference type="ARBA" id="ARBA00005495"/>
    </source>
</evidence>
<keyword evidence="3 5" id="KW-0862">Zinc</keyword>
<dbReference type="Gene3D" id="3.90.1590.10">
    <property type="entry name" value="glutathione-dependent formaldehyde- activating enzyme (gfa)"/>
    <property type="match status" value="1"/>
</dbReference>
<evidence type="ECO:0000256" key="2">
    <source>
        <dbReference type="ARBA" id="ARBA00022723"/>
    </source>
</evidence>
<dbReference type="SUPFAM" id="SSF51316">
    <property type="entry name" value="Mss4-like"/>
    <property type="match status" value="1"/>
</dbReference>
<dbReference type="InterPro" id="IPR014185">
    <property type="entry name" value="Formald_GSH"/>
</dbReference>
<dbReference type="PANTHER" id="PTHR33337">
    <property type="entry name" value="GFA DOMAIN-CONTAINING PROTEIN"/>
    <property type="match status" value="1"/>
</dbReference>
<dbReference type="EC" id="4.4.1.22" evidence="5"/>
<feature type="binding site" evidence="5">
    <location>
        <position position="36"/>
    </location>
    <ligand>
        <name>Zn(2+)</name>
        <dbReference type="ChEBI" id="CHEBI:29105"/>
        <label>1</label>
        <note>structural</note>
    </ligand>
</feature>
<keyword evidence="4 5" id="KW-0456">Lyase</keyword>
<feature type="binding site" evidence="5">
    <location>
        <position position="60"/>
    </location>
    <ligand>
        <name>Zn(2+)</name>
        <dbReference type="ChEBI" id="CHEBI:29105"/>
        <label>2</label>
        <note>catalytic</note>
    </ligand>
</feature>
<dbReference type="InterPro" id="IPR006913">
    <property type="entry name" value="CENP-V/GFA"/>
</dbReference>
<comment type="catalytic activity">
    <reaction evidence="5">
        <text>S-(hydroxymethyl)glutathione = glutathione + formaldehyde</text>
        <dbReference type="Rhea" id="RHEA:22488"/>
        <dbReference type="ChEBI" id="CHEBI:16842"/>
        <dbReference type="ChEBI" id="CHEBI:57925"/>
        <dbReference type="ChEBI" id="CHEBI:58758"/>
        <dbReference type="EC" id="4.4.1.22"/>
    </reaction>
</comment>
<evidence type="ECO:0000256" key="3">
    <source>
        <dbReference type="ARBA" id="ARBA00022833"/>
    </source>
</evidence>
<feature type="binding site" evidence="5">
    <location>
        <position position="102"/>
    </location>
    <ligand>
        <name>Zn(2+)</name>
        <dbReference type="ChEBI" id="CHEBI:29105"/>
        <label>1</label>
        <note>structural</note>
    </ligand>
</feature>
<feature type="domain" description="CENP-V/GFA" evidence="7">
    <location>
        <begin position="27"/>
        <end position="174"/>
    </location>
</feature>
<feature type="region of interest" description="Disordered" evidence="6">
    <location>
        <begin position="1"/>
        <end position="24"/>
    </location>
</feature>
<dbReference type="UniPathway" id="UPA00562">
    <property type="reaction ID" value="UER00621"/>
</dbReference>
<comment type="pathway">
    <text evidence="5">One-carbon metabolism; formaldehyde degradation; formate from formaldehyde (glutathione route): step 1/3.</text>
</comment>
<comment type="function">
    <text evidence="5">Catalyzes the condensation of formaldehyde and glutathione to S-hydroxymethylglutathione.</text>
</comment>
<feature type="binding site" evidence="5">
    <location>
        <position position="105"/>
    </location>
    <ligand>
        <name>Zn(2+)</name>
        <dbReference type="ChEBI" id="CHEBI:29105"/>
        <label>1</label>
        <note>structural</note>
    </ligand>
</feature>
<dbReference type="OrthoDB" id="9011205at2"/>
<evidence type="ECO:0000313" key="9">
    <source>
        <dbReference type="Proteomes" id="UP000219467"/>
    </source>
</evidence>
<comment type="similarity">
    <text evidence="1 5">Belongs to the Gfa family.</text>
</comment>
<feature type="binding site" evidence="5">
    <location>
        <position position="55"/>
    </location>
    <ligand>
        <name>Zn(2+)</name>
        <dbReference type="ChEBI" id="CHEBI:29105"/>
        <label>2</label>
        <note>catalytic</note>
    </ligand>
</feature>
<dbReference type="Pfam" id="PF04828">
    <property type="entry name" value="GFA"/>
    <property type="match status" value="1"/>
</dbReference>
<evidence type="ECO:0000256" key="6">
    <source>
        <dbReference type="SAM" id="MobiDB-lite"/>
    </source>
</evidence>
<feature type="compositionally biased region" description="Basic and acidic residues" evidence="6">
    <location>
        <begin position="8"/>
        <end position="24"/>
    </location>
</feature>
<sequence>MTDMTEGSDVKIHPSVDEGVKPGREDFQGGTLRCKCTDRPVEVRITAQAAHNHVCGCTKCWKPDGAIFSMVAVVPRGAVEVVANGDKLKVVDPNTAIQRYACTGCGTHMYGRIEDKNHPFYGLDFIHTELSTDEGWAAPGFAAFVSSVIESGVSPDRMDGIRARLRDLGLEPYDALSPPLMDAIATHLAKRSGKLVA</sequence>
<evidence type="ECO:0000256" key="4">
    <source>
        <dbReference type="ARBA" id="ARBA00023239"/>
    </source>
</evidence>
<dbReference type="PANTHER" id="PTHR33337:SF40">
    <property type="entry name" value="CENP-V_GFA DOMAIN-CONTAINING PROTEIN-RELATED"/>
    <property type="match status" value="1"/>
</dbReference>
<comment type="cofactor">
    <cofactor evidence="5">
        <name>Zn(2+)</name>
        <dbReference type="ChEBI" id="CHEBI:29105"/>
    </cofactor>
    <text evidence="5">Binds 2 Zn(2+) ions per subunit.</text>
</comment>
<feature type="binding site" evidence="5">
    <location>
        <position position="57"/>
    </location>
    <ligand>
        <name>Zn(2+)</name>
        <dbReference type="ChEBI" id="CHEBI:29105"/>
        <label>2</label>
        <note>catalytic</note>
    </ligand>
</feature>
<feature type="binding site" evidence="5">
    <location>
        <position position="34"/>
    </location>
    <ligand>
        <name>Zn(2+)</name>
        <dbReference type="ChEBI" id="CHEBI:29105"/>
        <label>1</label>
        <note>structural</note>
    </ligand>
</feature>
<keyword evidence="9" id="KW-1185">Reference proteome</keyword>
<dbReference type="HAMAP" id="MF_00723">
    <property type="entry name" value="Formald_GSH"/>
    <property type="match status" value="1"/>
</dbReference>
<keyword evidence="2 5" id="KW-0479">Metal-binding</keyword>
<dbReference type="PIRSF" id="PIRSF033318">
    <property type="entry name" value="Formald_GSH"/>
    <property type="match status" value="1"/>
</dbReference>
<gene>
    <name evidence="5" type="primary">gfa</name>
    <name evidence="8" type="ORF">SAMN05878503_101179</name>
</gene>